<dbReference type="Proteomes" id="UP000054988">
    <property type="component" value="Unassembled WGS sequence"/>
</dbReference>
<feature type="region of interest" description="Disordered" evidence="1">
    <location>
        <begin position="245"/>
        <end position="271"/>
    </location>
</feature>
<proteinExistence type="predicted"/>
<dbReference type="EMBL" id="LATX01002483">
    <property type="protein sequence ID" value="KTB28373.1"/>
    <property type="molecule type" value="Genomic_DNA"/>
</dbReference>
<evidence type="ECO:0000313" key="2">
    <source>
        <dbReference type="EMBL" id="KTB28373.1"/>
    </source>
</evidence>
<gene>
    <name evidence="2" type="ORF">WG66_19054</name>
</gene>
<feature type="region of interest" description="Disordered" evidence="1">
    <location>
        <begin position="1"/>
        <end position="28"/>
    </location>
</feature>
<evidence type="ECO:0000256" key="1">
    <source>
        <dbReference type="SAM" id="MobiDB-lite"/>
    </source>
</evidence>
<reference evidence="2 3" key="1">
    <citation type="submission" date="2015-12" db="EMBL/GenBank/DDBJ databases">
        <title>Draft genome sequence of Moniliophthora roreri, the causal agent of frosty pod rot of cacao.</title>
        <authorList>
            <person name="Aime M.C."/>
            <person name="Diaz-Valderrama J.R."/>
            <person name="Kijpornyongpan T."/>
            <person name="Phillips-Mora W."/>
        </authorList>
    </citation>
    <scope>NUCLEOTIDE SEQUENCE [LARGE SCALE GENOMIC DNA]</scope>
    <source>
        <strain evidence="2 3">MCA 2952</strain>
    </source>
</reference>
<accession>A0A0W0EWJ0</accession>
<dbReference type="AlphaFoldDB" id="A0A0W0EWJ0"/>
<evidence type="ECO:0000313" key="3">
    <source>
        <dbReference type="Proteomes" id="UP000054988"/>
    </source>
</evidence>
<protein>
    <submittedName>
        <fullName evidence="2">Uncharacterized protein</fullName>
    </submittedName>
</protein>
<comment type="caution">
    <text evidence="2">The sequence shown here is derived from an EMBL/GenBank/DDBJ whole genome shotgun (WGS) entry which is preliminary data.</text>
</comment>
<organism evidence="2 3">
    <name type="scientific">Moniliophthora roreri</name>
    <name type="common">Frosty pod rot fungus</name>
    <name type="synonym">Monilia roreri</name>
    <dbReference type="NCBI Taxonomy" id="221103"/>
    <lineage>
        <taxon>Eukaryota</taxon>
        <taxon>Fungi</taxon>
        <taxon>Dikarya</taxon>
        <taxon>Basidiomycota</taxon>
        <taxon>Agaricomycotina</taxon>
        <taxon>Agaricomycetes</taxon>
        <taxon>Agaricomycetidae</taxon>
        <taxon>Agaricales</taxon>
        <taxon>Marasmiineae</taxon>
        <taxon>Marasmiaceae</taxon>
        <taxon>Moniliophthora</taxon>
    </lineage>
</organism>
<name>A0A0W0EWJ0_MONRR</name>
<sequence>MGWSPADESFEAGELSQDSSDTSNEQKEIVYTWNPRHHYNRSRVLYTIQEEDDRDSWKGLYTITEEVEGEDEVGGFVQGVYSMDVVDQSGDGEWGEYRFDLSNEGAVDECEIDRDGDEDTCEEDELSESEVESIVALALKLVVPSKSVDELVAADNWDESFDESSLSMSLLLNVEPAWEVSDEDEDLAEVFGKGVHGSSFRMPEPFNFFGGFKYGDGFDFEGVFNEEDPSCEPLQLKTLATQVSCSSEEEEEEDWDKAFDESPAPGTPVSIHSACPDVVSIPFKSATERMEAWETLLSSLDSAE</sequence>